<sequence length="91" mass="9777">MTTGDKAKRATVAIGSLSADEFQIPNGSYRMSPTQAAGSLGKPGINARRFLEFRDITALWGEAYTPDGIEGDLPEQGRNQIQQLHDAGSEP</sequence>
<dbReference type="RefSeq" id="WP_190707354.1">
    <property type="nucleotide sequence ID" value="NZ_JAMPKX010000020.1"/>
</dbReference>
<reference evidence="1 2" key="1">
    <citation type="submission" date="2022-04" db="EMBL/GenBank/DDBJ databases">
        <title>Positive selection, recombination, and allopatry shape intraspecific diversity of widespread and dominant cyanobacteria.</title>
        <authorList>
            <person name="Wei J."/>
            <person name="Shu W."/>
            <person name="Hu C."/>
        </authorList>
    </citation>
    <scope>NUCLEOTIDE SEQUENCE [LARGE SCALE GENOMIC DNA]</scope>
    <source>
        <strain evidence="1 2">DQ-A4</strain>
    </source>
</reference>
<proteinExistence type="predicted"/>
<evidence type="ECO:0000313" key="2">
    <source>
        <dbReference type="Proteomes" id="UP001482513"/>
    </source>
</evidence>
<protein>
    <submittedName>
        <fullName evidence="1">Uncharacterized protein</fullName>
    </submittedName>
</protein>
<organism evidence="1 2">
    <name type="scientific">Leptolyngbya subtilissima DQ-A4</name>
    <dbReference type="NCBI Taxonomy" id="2933933"/>
    <lineage>
        <taxon>Bacteria</taxon>
        <taxon>Bacillati</taxon>
        <taxon>Cyanobacteriota</taxon>
        <taxon>Cyanophyceae</taxon>
        <taxon>Leptolyngbyales</taxon>
        <taxon>Leptolyngbyaceae</taxon>
        <taxon>Leptolyngbya group</taxon>
        <taxon>Leptolyngbya</taxon>
    </lineage>
</organism>
<dbReference type="Proteomes" id="UP001482513">
    <property type="component" value="Unassembled WGS sequence"/>
</dbReference>
<gene>
    <name evidence="1" type="ORF">NC992_24650</name>
</gene>
<comment type="caution">
    <text evidence="1">The sequence shown here is derived from an EMBL/GenBank/DDBJ whole genome shotgun (WGS) entry which is preliminary data.</text>
</comment>
<dbReference type="EMBL" id="JAMPKX010000020">
    <property type="protein sequence ID" value="MEP0950086.1"/>
    <property type="molecule type" value="Genomic_DNA"/>
</dbReference>
<name>A0ABV0KBZ9_9CYAN</name>
<evidence type="ECO:0000313" key="1">
    <source>
        <dbReference type="EMBL" id="MEP0950086.1"/>
    </source>
</evidence>
<accession>A0ABV0KBZ9</accession>
<keyword evidence="2" id="KW-1185">Reference proteome</keyword>